<organism evidence="1 2">
    <name type="scientific">Castanea mollissima</name>
    <name type="common">Chinese chestnut</name>
    <dbReference type="NCBI Taxonomy" id="60419"/>
    <lineage>
        <taxon>Eukaryota</taxon>
        <taxon>Viridiplantae</taxon>
        <taxon>Streptophyta</taxon>
        <taxon>Embryophyta</taxon>
        <taxon>Tracheophyta</taxon>
        <taxon>Spermatophyta</taxon>
        <taxon>Magnoliopsida</taxon>
        <taxon>eudicotyledons</taxon>
        <taxon>Gunneridae</taxon>
        <taxon>Pentapetalae</taxon>
        <taxon>rosids</taxon>
        <taxon>fabids</taxon>
        <taxon>Fagales</taxon>
        <taxon>Fagaceae</taxon>
        <taxon>Castanea</taxon>
    </lineage>
</organism>
<name>A0A8J4REP2_9ROSI</name>
<evidence type="ECO:0000313" key="2">
    <source>
        <dbReference type="Proteomes" id="UP000737018"/>
    </source>
</evidence>
<keyword evidence="2" id="KW-1185">Reference proteome</keyword>
<protein>
    <submittedName>
        <fullName evidence="1">Uncharacterized protein</fullName>
    </submittedName>
</protein>
<sequence>MAVVELLSFEVLVMEVQPRSFCHGHEVMGEERRERDMALWTFLWREAIPHGLTVFQSLDPNLRPISEGLKKWQESEQRRATAAGFASMDEYHRHQESQDPDMCRIGYELYKECISKGYSSHCDGYRKNCPQFK</sequence>
<dbReference type="AlphaFoldDB" id="A0A8J4REP2"/>
<dbReference type="OrthoDB" id="1629497at2759"/>
<accession>A0A8J4REP2</accession>
<dbReference type="EMBL" id="JRKL02001696">
    <property type="protein sequence ID" value="KAF3962581.1"/>
    <property type="molecule type" value="Genomic_DNA"/>
</dbReference>
<comment type="caution">
    <text evidence="1">The sequence shown here is derived from an EMBL/GenBank/DDBJ whole genome shotgun (WGS) entry which is preliminary data.</text>
</comment>
<dbReference type="Proteomes" id="UP000737018">
    <property type="component" value="Unassembled WGS sequence"/>
</dbReference>
<reference evidence="1" key="1">
    <citation type="submission" date="2020-03" db="EMBL/GenBank/DDBJ databases">
        <title>Castanea mollissima Vanexum genome sequencing.</title>
        <authorList>
            <person name="Staton M."/>
        </authorList>
    </citation>
    <scope>NUCLEOTIDE SEQUENCE</scope>
    <source>
        <tissue evidence="1">Leaf</tissue>
    </source>
</reference>
<gene>
    <name evidence="1" type="ORF">CMV_012928</name>
</gene>
<evidence type="ECO:0000313" key="1">
    <source>
        <dbReference type="EMBL" id="KAF3962581.1"/>
    </source>
</evidence>
<proteinExistence type="predicted"/>